<dbReference type="eggNOG" id="COG1765">
    <property type="taxonomic scope" value="Bacteria"/>
</dbReference>
<dbReference type="InterPro" id="IPR003718">
    <property type="entry name" value="OsmC/Ohr_fam"/>
</dbReference>
<dbReference type="InterPro" id="IPR052924">
    <property type="entry name" value="OsmC/Ohr_hydroprdx_reductase"/>
</dbReference>
<keyword evidence="2" id="KW-1185">Reference proteome</keyword>
<accession>A0A0R2CMV4</accession>
<dbReference type="PATRIC" id="fig|1133569.4.peg.1518"/>
<comment type="caution">
    <text evidence="1">The sequence shown here is derived from an EMBL/GenBank/DDBJ whole genome shotgun (WGS) entry which is preliminary data.</text>
</comment>
<dbReference type="SUPFAM" id="SSF82784">
    <property type="entry name" value="OsmC-like"/>
    <property type="match status" value="1"/>
</dbReference>
<evidence type="ECO:0008006" key="3">
    <source>
        <dbReference type="Google" id="ProtNLM"/>
    </source>
</evidence>
<sequence>MAYEVRSILKQVGYQVRSQTGEYTVLADEPVRAGGTAAAPNPVQYLLVALNSCLAITAESIAKNHPEIKLEKFEIVTTGKVKRFADKTSKIAAINVHFNLHTVLAPKEVKTFINSVIKYCTIHSSLDPDIQFNFEIEYL</sequence>
<dbReference type="Proteomes" id="UP000051576">
    <property type="component" value="Unassembled WGS sequence"/>
</dbReference>
<dbReference type="OrthoDB" id="1433018at2"/>
<dbReference type="PANTHER" id="PTHR35368:SF1">
    <property type="entry name" value="HYDROPEROXIDE REDUCTASE"/>
    <property type="match status" value="1"/>
</dbReference>
<evidence type="ECO:0000313" key="2">
    <source>
        <dbReference type="Proteomes" id="UP000051576"/>
    </source>
</evidence>
<protein>
    <recommendedName>
        <fullName evidence="3">OsmC family protein</fullName>
    </recommendedName>
</protein>
<reference evidence="1 2" key="1">
    <citation type="journal article" date="2015" name="Genome Announc.">
        <title>Expanding the biotechnology potential of lactobacilli through comparative genomics of 213 strains and associated genera.</title>
        <authorList>
            <person name="Sun Z."/>
            <person name="Harris H.M."/>
            <person name="McCann A."/>
            <person name="Guo C."/>
            <person name="Argimon S."/>
            <person name="Zhang W."/>
            <person name="Yang X."/>
            <person name="Jeffery I.B."/>
            <person name="Cooney J.C."/>
            <person name="Kagawa T.F."/>
            <person name="Liu W."/>
            <person name="Song Y."/>
            <person name="Salvetti E."/>
            <person name="Wrobel A."/>
            <person name="Rasinkangas P."/>
            <person name="Parkhill J."/>
            <person name="Rea M.C."/>
            <person name="O'Sullivan O."/>
            <person name="Ritari J."/>
            <person name="Douillard F.P."/>
            <person name="Paul Ross R."/>
            <person name="Yang R."/>
            <person name="Briner A.E."/>
            <person name="Felis G.E."/>
            <person name="de Vos W.M."/>
            <person name="Barrangou R."/>
            <person name="Klaenhammer T.R."/>
            <person name="Caufield P.W."/>
            <person name="Cui Y."/>
            <person name="Zhang H."/>
            <person name="O'Toole P.W."/>
        </authorList>
    </citation>
    <scope>NUCLEOTIDE SEQUENCE [LARGE SCALE GENOMIC DNA]</scope>
    <source>
        <strain evidence="1 2">DSM 20605</strain>
    </source>
</reference>
<organism evidence="1 2">
    <name type="scientific">Liquorilactobacillus vini DSM 20605</name>
    <dbReference type="NCBI Taxonomy" id="1133569"/>
    <lineage>
        <taxon>Bacteria</taxon>
        <taxon>Bacillati</taxon>
        <taxon>Bacillota</taxon>
        <taxon>Bacilli</taxon>
        <taxon>Lactobacillales</taxon>
        <taxon>Lactobacillaceae</taxon>
        <taxon>Liquorilactobacillus</taxon>
    </lineage>
</organism>
<dbReference type="EMBL" id="AYYX01000004">
    <property type="protein sequence ID" value="KRM89526.1"/>
    <property type="molecule type" value="Genomic_DNA"/>
</dbReference>
<dbReference type="AlphaFoldDB" id="A0A0R2CMV4"/>
<name>A0A0R2CMV4_9LACO</name>
<dbReference type="RefSeq" id="WP_010579868.1">
    <property type="nucleotide sequence ID" value="NZ_AHYZ01000044.1"/>
</dbReference>
<evidence type="ECO:0000313" key="1">
    <source>
        <dbReference type="EMBL" id="KRM89526.1"/>
    </source>
</evidence>
<dbReference type="InterPro" id="IPR015946">
    <property type="entry name" value="KH_dom-like_a/b"/>
</dbReference>
<dbReference type="STRING" id="1133569.FD21_GL001382"/>
<dbReference type="PANTHER" id="PTHR35368">
    <property type="entry name" value="HYDROPEROXIDE REDUCTASE"/>
    <property type="match status" value="1"/>
</dbReference>
<dbReference type="InterPro" id="IPR036102">
    <property type="entry name" value="OsmC/Ohrsf"/>
</dbReference>
<gene>
    <name evidence="1" type="ORF">FD21_GL001382</name>
</gene>
<proteinExistence type="predicted"/>
<dbReference type="Pfam" id="PF02566">
    <property type="entry name" value="OsmC"/>
    <property type="match status" value="1"/>
</dbReference>
<dbReference type="Gene3D" id="3.30.300.20">
    <property type="match status" value="1"/>
</dbReference>